<dbReference type="Proteomes" id="UP000712600">
    <property type="component" value="Unassembled WGS sequence"/>
</dbReference>
<dbReference type="GO" id="GO:0003735">
    <property type="term" value="F:structural constituent of ribosome"/>
    <property type="evidence" value="ECO:0007669"/>
    <property type="project" value="InterPro"/>
</dbReference>
<proteinExistence type="inferred from homology"/>
<keyword evidence="2" id="KW-0689">Ribosomal protein</keyword>
<dbReference type="AlphaFoldDB" id="A0A8S9PW38"/>
<dbReference type="InterPro" id="IPR000702">
    <property type="entry name" value="Ribosomal_uL6-like"/>
</dbReference>
<keyword evidence="3" id="KW-0687">Ribonucleoprotein</keyword>
<dbReference type="GO" id="GO:0019843">
    <property type="term" value="F:rRNA binding"/>
    <property type="evidence" value="ECO:0007669"/>
    <property type="project" value="InterPro"/>
</dbReference>
<organism evidence="4 5">
    <name type="scientific">Brassica cretica</name>
    <name type="common">Mustard</name>
    <dbReference type="NCBI Taxonomy" id="69181"/>
    <lineage>
        <taxon>Eukaryota</taxon>
        <taxon>Viridiplantae</taxon>
        <taxon>Streptophyta</taxon>
        <taxon>Embryophyta</taxon>
        <taxon>Tracheophyta</taxon>
        <taxon>Spermatophyta</taxon>
        <taxon>Magnoliopsida</taxon>
        <taxon>eudicotyledons</taxon>
        <taxon>Gunneridae</taxon>
        <taxon>Pentapetalae</taxon>
        <taxon>rosids</taxon>
        <taxon>malvids</taxon>
        <taxon>Brassicales</taxon>
        <taxon>Brassicaceae</taxon>
        <taxon>Brassiceae</taxon>
        <taxon>Brassica</taxon>
    </lineage>
</organism>
<evidence type="ECO:0000313" key="4">
    <source>
        <dbReference type="EMBL" id="KAF3525584.1"/>
    </source>
</evidence>
<evidence type="ECO:0000256" key="1">
    <source>
        <dbReference type="ARBA" id="ARBA00009356"/>
    </source>
</evidence>
<protein>
    <recommendedName>
        <fullName evidence="6">Ribosomal protein L6 alpha-beta domain-containing protein</fullName>
    </recommendedName>
</protein>
<dbReference type="Gene3D" id="3.90.930.12">
    <property type="entry name" value="Ribosomal protein L6, alpha-beta domain"/>
    <property type="match status" value="1"/>
</dbReference>
<evidence type="ECO:0000256" key="2">
    <source>
        <dbReference type="ARBA" id="ARBA00022980"/>
    </source>
</evidence>
<gene>
    <name evidence="4" type="ORF">F2Q69_00049531</name>
</gene>
<accession>A0A8S9PW38</accession>
<evidence type="ECO:0000313" key="5">
    <source>
        <dbReference type="Proteomes" id="UP000712600"/>
    </source>
</evidence>
<comment type="caution">
    <text evidence="4">The sequence shown here is derived from an EMBL/GenBank/DDBJ whole genome shotgun (WGS) entry which is preliminary data.</text>
</comment>
<sequence>MKMILTSETMDIPDGIAMKVHAKVIKVEGPRGKLTCDCKYINCDFQLIKTPSPGRDSSRSTRGSVDRLSQSPFFNLNCFEQC</sequence>
<reference evidence="4" key="1">
    <citation type="submission" date="2019-12" db="EMBL/GenBank/DDBJ databases">
        <title>Genome sequencing and annotation of Brassica cretica.</title>
        <authorList>
            <person name="Studholme D.J."/>
            <person name="Sarris P."/>
        </authorList>
    </citation>
    <scope>NUCLEOTIDE SEQUENCE</scope>
    <source>
        <strain evidence="4">PFS-109/04</strain>
        <tissue evidence="4">Leaf</tissue>
    </source>
</reference>
<comment type="similarity">
    <text evidence="1">Belongs to the universal ribosomal protein uL6 family.</text>
</comment>
<dbReference type="PANTHER" id="PTHR11655">
    <property type="entry name" value="60S/50S RIBOSOMAL PROTEIN L6/L9"/>
    <property type="match status" value="1"/>
</dbReference>
<dbReference type="GO" id="GO:0002181">
    <property type="term" value="P:cytoplasmic translation"/>
    <property type="evidence" value="ECO:0007669"/>
    <property type="project" value="TreeGrafter"/>
</dbReference>
<dbReference type="GO" id="GO:0022625">
    <property type="term" value="C:cytosolic large ribosomal subunit"/>
    <property type="evidence" value="ECO:0007669"/>
    <property type="project" value="TreeGrafter"/>
</dbReference>
<dbReference type="PANTHER" id="PTHR11655:SF16">
    <property type="entry name" value="60S RIBOSOMAL PROTEIN L9"/>
    <property type="match status" value="1"/>
</dbReference>
<dbReference type="EMBL" id="QGKX02001347">
    <property type="protein sequence ID" value="KAF3525584.1"/>
    <property type="molecule type" value="Genomic_DNA"/>
</dbReference>
<name>A0A8S9PW38_BRACR</name>
<evidence type="ECO:0000256" key="3">
    <source>
        <dbReference type="ARBA" id="ARBA00023274"/>
    </source>
</evidence>
<evidence type="ECO:0008006" key="6">
    <source>
        <dbReference type="Google" id="ProtNLM"/>
    </source>
</evidence>
<dbReference type="InterPro" id="IPR036789">
    <property type="entry name" value="Ribosomal_uL6-like_a/b-dom_sf"/>
</dbReference>
<dbReference type="SUPFAM" id="SSF56053">
    <property type="entry name" value="Ribosomal protein L6"/>
    <property type="match status" value="1"/>
</dbReference>